<dbReference type="AlphaFoldDB" id="A0A1X7I020"/>
<protein>
    <submittedName>
        <fullName evidence="1">Maltokinase</fullName>
    </submittedName>
</protein>
<evidence type="ECO:0000313" key="1">
    <source>
        <dbReference type="EMBL" id="SMG07448.1"/>
    </source>
</evidence>
<reference evidence="2" key="1">
    <citation type="submission" date="2017-04" db="EMBL/GenBank/DDBJ databases">
        <authorList>
            <person name="Varghese N."/>
            <person name="Submissions S."/>
        </authorList>
    </citation>
    <scope>NUCLEOTIDE SEQUENCE [LARGE SCALE GENOMIC DNA]</scope>
    <source>
        <strain evidence="2">VDS</strain>
    </source>
</reference>
<keyword evidence="1" id="KW-0418">Kinase</keyword>
<organism evidence="1 2">
    <name type="scientific">Corynebacterium pollutisoli</name>
    <dbReference type="NCBI Taxonomy" id="1610489"/>
    <lineage>
        <taxon>Bacteria</taxon>
        <taxon>Bacillati</taxon>
        <taxon>Actinomycetota</taxon>
        <taxon>Actinomycetes</taxon>
        <taxon>Mycobacteriales</taxon>
        <taxon>Corynebacteriaceae</taxon>
        <taxon>Corynebacterium</taxon>
    </lineage>
</organism>
<dbReference type="EMBL" id="FXAR01000001">
    <property type="protein sequence ID" value="SMG07448.1"/>
    <property type="molecule type" value="Genomic_DNA"/>
</dbReference>
<dbReference type="SUPFAM" id="SSF56112">
    <property type="entry name" value="Protein kinase-like (PK-like)"/>
    <property type="match status" value="1"/>
</dbReference>
<dbReference type="GO" id="GO:0016301">
    <property type="term" value="F:kinase activity"/>
    <property type="evidence" value="ECO:0007669"/>
    <property type="project" value="UniProtKB-KW"/>
</dbReference>
<dbReference type="InterPro" id="IPR011009">
    <property type="entry name" value="Kinase-like_dom_sf"/>
</dbReference>
<sequence length="389" mass="43972">MTAYGDAVPDFGDLIRLTSGPIPGGHHVIFTSDDPEDDSIYQCLMDDDGDFLRSGDLAAGELLCDHLTSGDGIGAGVFLGSIPESLSYVRHTRTDYRVDLYLGAGDGETYVLTIYRHVWPGIPVEVEMLRTITGRFSPELLAHIDFEHDGKRYVLGSVRRLPTGMNALEYTRMGIAAQVFTHSQGLDLGQTLRFIHDSFLMAFPYEWAPAETVTGRLEERLDAFTNATPRLTEYAPWIRDWYRSIRGEMFIHRIHGNVNLRQMWLDEDERWVIGGWAGDVRLPMEERARLGSPLEDLATLQRSLFWACEGNKLWCIKAMAAIFEGYGDPMMTALFSAFVLDRACEEAADHSSRPDGRPELPFEFLDWFRDNALPTRDTMSPSQFLRSAQ</sequence>
<keyword evidence="2" id="KW-1185">Reference proteome</keyword>
<keyword evidence="1" id="KW-0808">Transferase</keyword>
<dbReference type="Gene3D" id="3.90.1200.10">
    <property type="match status" value="1"/>
</dbReference>
<gene>
    <name evidence="1" type="ORF">SAMN06295981_0263</name>
</gene>
<name>A0A1X7I020_9CORY</name>
<evidence type="ECO:0000313" key="2">
    <source>
        <dbReference type="Proteomes" id="UP000193309"/>
    </source>
</evidence>
<dbReference type="STRING" id="1610489.SAMN06295981_0263"/>
<dbReference type="Proteomes" id="UP000193309">
    <property type="component" value="Unassembled WGS sequence"/>
</dbReference>
<accession>A0A1X7I020</accession>
<proteinExistence type="predicted"/>